<keyword evidence="6 11" id="KW-0472">Membrane</keyword>
<dbReference type="GO" id="GO:0019722">
    <property type="term" value="P:calcium-mediated signaling"/>
    <property type="evidence" value="ECO:0007669"/>
    <property type="project" value="TreeGrafter"/>
</dbReference>
<dbReference type="CDD" id="cd14984">
    <property type="entry name" value="7tmA_Chemokine_R"/>
    <property type="match status" value="1"/>
</dbReference>
<dbReference type="FunCoup" id="A0A3P8XQL4">
    <property type="interactions" value="1"/>
</dbReference>
<dbReference type="Gene3D" id="1.20.1070.10">
    <property type="entry name" value="Rhodopsin 7-helix transmembrane proteins"/>
    <property type="match status" value="1"/>
</dbReference>
<dbReference type="Bgee" id="ENSELUG00000007000">
    <property type="expression patterns" value="Expressed in head kidney and 10 other cell types or tissues"/>
</dbReference>
<dbReference type="SUPFAM" id="SSF81321">
    <property type="entry name" value="Family A G protein-coupled receptor-like"/>
    <property type="match status" value="1"/>
</dbReference>
<feature type="transmembrane region" description="Helical" evidence="11">
    <location>
        <begin position="272"/>
        <end position="290"/>
    </location>
</feature>
<feature type="region of interest" description="Disordered" evidence="10">
    <location>
        <begin position="373"/>
        <end position="393"/>
    </location>
</feature>
<evidence type="ECO:0000256" key="2">
    <source>
        <dbReference type="ARBA" id="ARBA00022475"/>
    </source>
</evidence>
<dbReference type="PRINTS" id="PR00657">
    <property type="entry name" value="CCCHEMOKINER"/>
</dbReference>
<dbReference type="PANTHER" id="PTHR10489:SF627">
    <property type="entry name" value="C-C CHEMOKINE RECEPTOR TYPE 8"/>
    <property type="match status" value="1"/>
</dbReference>
<dbReference type="InParanoid" id="A0A3P8XQL4"/>
<keyword evidence="2" id="KW-1003">Cell membrane</keyword>
<dbReference type="GO" id="GO:0060326">
    <property type="term" value="P:cell chemotaxis"/>
    <property type="evidence" value="ECO:0007669"/>
    <property type="project" value="TreeGrafter"/>
</dbReference>
<keyword evidence="7 9" id="KW-0675">Receptor</keyword>
<organism evidence="13 14">
    <name type="scientific">Esox lucius</name>
    <name type="common">Northern pike</name>
    <dbReference type="NCBI Taxonomy" id="8010"/>
    <lineage>
        <taxon>Eukaryota</taxon>
        <taxon>Metazoa</taxon>
        <taxon>Chordata</taxon>
        <taxon>Craniata</taxon>
        <taxon>Vertebrata</taxon>
        <taxon>Euteleostomi</taxon>
        <taxon>Actinopterygii</taxon>
        <taxon>Neopterygii</taxon>
        <taxon>Teleostei</taxon>
        <taxon>Protacanthopterygii</taxon>
        <taxon>Esociformes</taxon>
        <taxon>Esocidae</taxon>
        <taxon>Esox</taxon>
    </lineage>
</organism>
<protein>
    <recommendedName>
        <fullName evidence="12">G-protein coupled receptors family 1 profile domain-containing protein</fullName>
    </recommendedName>
</protein>
<dbReference type="Ensembl" id="ENSELUT00000009645.3">
    <property type="protein sequence ID" value="ENSELUP00000006024.3"/>
    <property type="gene ID" value="ENSELUG00000007000.3"/>
</dbReference>
<evidence type="ECO:0000259" key="12">
    <source>
        <dbReference type="PROSITE" id="PS50262"/>
    </source>
</evidence>
<dbReference type="GeneID" id="105025913"/>
<evidence type="ECO:0000256" key="7">
    <source>
        <dbReference type="ARBA" id="ARBA00023170"/>
    </source>
</evidence>
<dbReference type="PROSITE" id="PS50262">
    <property type="entry name" value="G_PROTEIN_RECEP_F1_2"/>
    <property type="match status" value="1"/>
</dbReference>
<dbReference type="GO" id="GO:0009897">
    <property type="term" value="C:external side of plasma membrane"/>
    <property type="evidence" value="ECO:0007669"/>
    <property type="project" value="TreeGrafter"/>
</dbReference>
<dbReference type="PANTHER" id="PTHR10489">
    <property type="entry name" value="CELL ADHESION MOLECULE"/>
    <property type="match status" value="1"/>
</dbReference>
<evidence type="ECO:0000256" key="5">
    <source>
        <dbReference type="ARBA" id="ARBA00023040"/>
    </source>
</evidence>
<dbReference type="Proteomes" id="UP000265140">
    <property type="component" value="Chromosome 20"/>
</dbReference>
<dbReference type="AlphaFoldDB" id="A0A3P8XQL4"/>
<dbReference type="InterPro" id="IPR050119">
    <property type="entry name" value="CCR1-9-like"/>
</dbReference>
<dbReference type="PROSITE" id="PS00237">
    <property type="entry name" value="G_PROTEIN_RECEP_F1_1"/>
    <property type="match status" value="1"/>
</dbReference>
<feature type="transmembrane region" description="Helical" evidence="11">
    <location>
        <begin position="188"/>
        <end position="211"/>
    </location>
</feature>
<keyword evidence="4 11" id="KW-1133">Transmembrane helix</keyword>
<dbReference type="PRINTS" id="PR00237">
    <property type="entry name" value="GPCRRHODOPSN"/>
</dbReference>
<evidence type="ECO:0000256" key="6">
    <source>
        <dbReference type="ARBA" id="ARBA00023136"/>
    </source>
</evidence>
<comment type="similarity">
    <text evidence="9">Belongs to the G-protein coupled receptor 1 family.</text>
</comment>
<evidence type="ECO:0000313" key="14">
    <source>
        <dbReference type="Proteomes" id="UP000265140"/>
    </source>
</evidence>
<dbReference type="GO" id="GO:0016493">
    <property type="term" value="F:C-C chemokine receptor activity"/>
    <property type="evidence" value="ECO:0007669"/>
    <property type="project" value="TreeGrafter"/>
</dbReference>
<dbReference type="GeneTree" id="ENSGT01020000230359"/>
<sequence>MNVTGHLDHFLARGISTTITFSPETVLNSSWNTHWTSNAYDNQSSFTYSNYTYDDVTMDYSNDYNPCVYPQHGASFLPGLYALFFILGFLGNVLVLWVILQGVRLRTMTDVCLLNLALADMLLVCSLPFLAHYARNQWVFGDFMCKVVFGAYYIGFYSGIFFITLMSIDRYLAIVLAVYAIKARTRKYGAIAAVVTWIAGFLAAFPEVMFLKVSKSNDKDNCMAVYDGHGWKIFVLFKVNILGLLIPLAIMGFCYTQIVRRLYNAPSSKKQAIRLVLIVVVVFFCCWTPYNIALFHKAALLTEILVASCENSKATTLAIQITETMVYSHCCLNPVLYVFAGQKFRRNLISLIIRSPCSLCQFMKNYLPRDQRVSRTGSGFSQTTSMDDRSNAL</sequence>
<evidence type="ECO:0000256" key="8">
    <source>
        <dbReference type="ARBA" id="ARBA00023224"/>
    </source>
</evidence>
<feature type="transmembrane region" description="Helical" evidence="11">
    <location>
        <begin position="231"/>
        <end position="251"/>
    </location>
</feature>
<reference evidence="13" key="2">
    <citation type="submission" date="2020-02" db="EMBL/GenBank/DDBJ databases">
        <title>Esox lucius (northern pike) genome, fEsoLuc1, primary haplotype.</title>
        <authorList>
            <person name="Myers G."/>
            <person name="Karagic N."/>
            <person name="Meyer A."/>
            <person name="Pippel M."/>
            <person name="Reichard M."/>
            <person name="Winkler S."/>
            <person name="Tracey A."/>
            <person name="Sims Y."/>
            <person name="Howe K."/>
            <person name="Rhie A."/>
            <person name="Formenti G."/>
            <person name="Durbin R."/>
            <person name="Fedrigo O."/>
            <person name="Jarvis E.D."/>
        </authorList>
    </citation>
    <scope>NUCLEOTIDE SEQUENCE [LARGE SCALE GENOMIC DNA]</scope>
</reference>
<keyword evidence="8 9" id="KW-0807">Transducer</keyword>
<feature type="transmembrane region" description="Helical" evidence="11">
    <location>
        <begin position="112"/>
        <end position="134"/>
    </location>
</feature>
<keyword evidence="14" id="KW-1185">Reference proteome</keyword>
<keyword evidence="3 9" id="KW-0812">Transmembrane</keyword>
<evidence type="ECO:0000256" key="3">
    <source>
        <dbReference type="ARBA" id="ARBA00022692"/>
    </source>
</evidence>
<reference evidence="13" key="3">
    <citation type="submission" date="2025-08" db="UniProtKB">
        <authorList>
            <consortium name="Ensembl"/>
        </authorList>
    </citation>
    <scope>IDENTIFICATION</scope>
</reference>
<evidence type="ECO:0000256" key="9">
    <source>
        <dbReference type="RuleBase" id="RU000688"/>
    </source>
</evidence>
<evidence type="ECO:0000256" key="11">
    <source>
        <dbReference type="SAM" id="Phobius"/>
    </source>
</evidence>
<reference evidence="13" key="4">
    <citation type="submission" date="2025-09" db="UniProtKB">
        <authorList>
            <consortium name="Ensembl"/>
        </authorList>
    </citation>
    <scope>IDENTIFICATION</scope>
</reference>
<dbReference type="GO" id="GO:0019957">
    <property type="term" value="F:C-C chemokine binding"/>
    <property type="evidence" value="ECO:0007669"/>
    <property type="project" value="TreeGrafter"/>
</dbReference>
<keyword evidence="5 9" id="KW-0297">G-protein coupled receptor</keyword>
<name>A0A3P8XQL4_ESOLU</name>
<dbReference type="FunFam" id="1.20.1070.10:FF:000026">
    <property type="entry name" value="C-C chemokine receptor type 5"/>
    <property type="match status" value="1"/>
</dbReference>
<evidence type="ECO:0000313" key="13">
    <source>
        <dbReference type="Ensembl" id="ENSELUP00000006024.3"/>
    </source>
</evidence>
<feature type="transmembrane region" description="Helical" evidence="11">
    <location>
        <begin position="80"/>
        <end position="100"/>
    </location>
</feature>
<dbReference type="OrthoDB" id="8951197at2759"/>
<accession>A0A3P8XQL4</accession>
<dbReference type="KEGG" id="els:105025913"/>
<comment type="subcellular location">
    <subcellularLocation>
        <location evidence="1">Cell membrane</location>
        <topology evidence="1">Multi-pass membrane protein</topology>
    </subcellularLocation>
</comment>
<evidence type="ECO:0000256" key="4">
    <source>
        <dbReference type="ARBA" id="ARBA00022989"/>
    </source>
</evidence>
<dbReference type="GO" id="GO:0007204">
    <property type="term" value="P:positive regulation of cytosolic calcium ion concentration"/>
    <property type="evidence" value="ECO:0007669"/>
    <property type="project" value="TreeGrafter"/>
</dbReference>
<dbReference type="InterPro" id="IPR000276">
    <property type="entry name" value="GPCR_Rhodpsn"/>
</dbReference>
<reference evidence="14" key="1">
    <citation type="journal article" date="2014" name="PLoS ONE">
        <title>The genome and linkage map of the northern pike (Esox lucius): conserved synteny revealed between the salmonid sister group and the Neoteleostei.</title>
        <authorList>
            <person name="Rondeau E.B."/>
            <person name="Minkley D.R."/>
            <person name="Leong J.S."/>
            <person name="Messmer A.M."/>
            <person name="Jantzen J.R."/>
            <person name="von Schalburg K.R."/>
            <person name="Lemon C."/>
            <person name="Bird N.H."/>
            <person name="Koop B.F."/>
        </authorList>
    </citation>
    <scope>NUCLEOTIDE SEQUENCE</scope>
</reference>
<feature type="domain" description="G-protein coupled receptors family 1 profile" evidence="12">
    <location>
        <begin position="91"/>
        <end position="337"/>
    </location>
</feature>
<dbReference type="CTD" id="100329767"/>
<evidence type="ECO:0000256" key="10">
    <source>
        <dbReference type="SAM" id="MobiDB-lite"/>
    </source>
</evidence>
<feature type="transmembrane region" description="Helical" evidence="11">
    <location>
        <begin position="154"/>
        <end position="181"/>
    </location>
</feature>
<dbReference type="InterPro" id="IPR000355">
    <property type="entry name" value="Chemokine_rcpt"/>
</dbReference>
<dbReference type="Pfam" id="PF00001">
    <property type="entry name" value="7tm_1"/>
    <property type="match status" value="1"/>
</dbReference>
<dbReference type="RefSeq" id="XP_010895265.2">
    <property type="nucleotide sequence ID" value="XM_010896963.4"/>
</dbReference>
<evidence type="ECO:0000256" key="1">
    <source>
        <dbReference type="ARBA" id="ARBA00004651"/>
    </source>
</evidence>
<feature type="compositionally biased region" description="Polar residues" evidence="10">
    <location>
        <begin position="374"/>
        <end position="385"/>
    </location>
</feature>
<proteinExistence type="inferred from homology"/>
<dbReference type="GO" id="GO:0006955">
    <property type="term" value="P:immune response"/>
    <property type="evidence" value="ECO:0007669"/>
    <property type="project" value="TreeGrafter"/>
</dbReference>
<dbReference type="OMA" id="CKVVLGI"/>
<dbReference type="InterPro" id="IPR017452">
    <property type="entry name" value="GPCR_Rhodpsn_7TM"/>
</dbReference>